<dbReference type="SUPFAM" id="SSF52218">
    <property type="entry name" value="Flavoproteins"/>
    <property type="match status" value="1"/>
</dbReference>
<dbReference type="GO" id="GO:0016491">
    <property type="term" value="F:oxidoreductase activity"/>
    <property type="evidence" value="ECO:0007669"/>
    <property type="project" value="InterPro"/>
</dbReference>
<dbReference type="Pfam" id="PF03358">
    <property type="entry name" value="FMN_red"/>
    <property type="match status" value="1"/>
</dbReference>
<evidence type="ECO:0000313" key="3">
    <source>
        <dbReference type="EMBL" id="ALX50161.1"/>
    </source>
</evidence>
<dbReference type="InterPro" id="IPR050712">
    <property type="entry name" value="NAD(P)H-dep_reductase"/>
</dbReference>
<name>A0A0U4EB09_9BACI</name>
<dbReference type="STRING" id="1472767.AOX59_17210"/>
<proteinExistence type="inferred from homology"/>
<dbReference type="GO" id="GO:0005829">
    <property type="term" value="C:cytosol"/>
    <property type="evidence" value="ECO:0007669"/>
    <property type="project" value="TreeGrafter"/>
</dbReference>
<comment type="similarity">
    <text evidence="1">Belongs to the azoreductase type 2 family.</text>
</comment>
<keyword evidence="4" id="KW-1185">Reference proteome</keyword>
<dbReference type="PANTHER" id="PTHR30543">
    <property type="entry name" value="CHROMATE REDUCTASE"/>
    <property type="match status" value="1"/>
</dbReference>
<dbReference type="PANTHER" id="PTHR30543:SF21">
    <property type="entry name" value="NAD(P)H-DEPENDENT FMN REDUCTASE LOT6"/>
    <property type="match status" value="1"/>
</dbReference>
<evidence type="ECO:0000256" key="1">
    <source>
        <dbReference type="ARBA" id="ARBA00009428"/>
    </source>
</evidence>
<dbReference type="Proteomes" id="UP000050331">
    <property type="component" value="Chromosome"/>
</dbReference>
<gene>
    <name evidence="3" type="ORF">AOX59_17210</name>
</gene>
<organism evidence="3 4">
    <name type="scientific">Lentibacillus amyloliquefaciens</name>
    <dbReference type="NCBI Taxonomy" id="1472767"/>
    <lineage>
        <taxon>Bacteria</taxon>
        <taxon>Bacillati</taxon>
        <taxon>Bacillota</taxon>
        <taxon>Bacilli</taxon>
        <taxon>Bacillales</taxon>
        <taxon>Bacillaceae</taxon>
        <taxon>Lentibacillus</taxon>
    </lineage>
</organism>
<dbReference type="AlphaFoldDB" id="A0A0U4EB09"/>
<dbReference type="Gene3D" id="3.40.50.360">
    <property type="match status" value="1"/>
</dbReference>
<evidence type="ECO:0000259" key="2">
    <source>
        <dbReference type="Pfam" id="PF03358"/>
    </source>
</evidence>
<dbReference type="OrthoDB" id="9812295at2"/>
<evidence type="ECO:0000313" key="4">
    <source>
        <dbReference type="Proteomes" id="UP000050331"/>
    </source>
</evidence>
<accession>A0A0U4EB09</accession>
<protein>
    <submittedName>
        <fullName evidence="3">NADPH-dependent FMN reductase</fullName>
    </submittedName>
</protein>
<dbReference type="EMBL" id="CP013862">
    <property type="protein sequence ID" value="ALX50161.1"/>
    <property type="molecule type" value="Genomic_DNA"/>
</dbReference>
<sequence length="180" mass="20072">MKVAAIAGSIREDSYNNMLLENIKERFNGKFDLDIIKIDKLPLFNQAEELDPPEIVKTFKNQIADYDAVLISTPEYNWSVPGVLKNSLDWLSRGERPMIGKPVMIVGASISLMGTIRAQMDLRRILSAPGLSARVLEPAKSEVLITQAHEKFDENGKLTDEATQDAVDRAVNNFHEMVSG</sequence>
<reference evidence="3 4" key="1">
    <citation type="submission" date="2016-01" db="EMBL/GenBank/DDBJ databases">
        <title>Complete genome sequence of strain Lentibacillus amyloliquefaciens LAM0015T isolated from saline sediment.</title>
        <authorList>
            <person name="Wang J.-L."/>
            <person name="He M.-X."/>
        </authorList>
    </citation>
    <scope>NUCLEOTIDE SEQUENCE [LARGE SCALE GENOMIC DNA]</scope>
    <source>
        <strain evidence="3 4">LAM0015</strain>
    </source>
</reference>
<dbReference type="GO" id="GO:0010181">
    <property type="term" value="F:FMN binding"/>
    <property type="evidence" value="ECO:0007669"/>
    <property type="project" value="TreeGrafter"/>
</dbReference>
<dbReference type="InterPro" id="IPR005025">
    <property type="entry name" value="FMN_Rdtase-like_dom"/>
</dbReference>
<dbReference type="RefSeq" id="WP_068447379.1">
    <property type="nucleotide sequence ID" value="NZ_CP013862.1"/>
</dbReference>
<dbReference type="InterPro" id="IPR029039">
    <property type="entry name" value="Flavoprotein-like_sf"/>
</dbReference>
<feature type="domain" description="NADPH-dependent FMN reductase-like" evidence="2">
    <location>
        <begin position="1"/>
        <end position="135"/>
    </location>
</feature>
<dbReference type="KEGG" id="lao:AOX59_17210"/>